<sequence>MLPQYGVQPQQPASTDDNDLDFGFELDDRLLQELDEQESLFFSQLPAADQPKQPEVKHAQVSAFGIQNNGNRGNGSKIGGPGIGPSAGQEAAVHINDGADQLRQQLEAAQAELMKLEQEKLDQTSRLEADTTAVRKQYESQIEKMKTELLFKDNELSQIETTRVSASQMASQQFVSPRKGKFSAASQTRGFPSMDAFIDPLPKDTKPPVIRAPPKPELADAETMTVEEEQELRREGMGWVGEKINAFFLRALLAESFQDSASRFPSPKSSAGVIDIRQLNLGSGLEVKGEMLLPKTLVKKHASDVYTRIEGPIPAPARTEYNNATSRLMDHLTKVAVNPNMDLSMIMPELEVLLHLCTRHHYTPALPTILRILSCALLVDKKCRDVVMTVSETTKTHRILNHLRPLMRLIASKFQLDKWETRKEDEAPILESVFAVVRCLGGDCGVGDLKRLEVVVDREVLGHLVDHKQGVGVILRTVLSLQDLIADPDYFSSLFMEYEREKEEQKRTTLERFFRLLPDAKHPEKSLELTHHLTRLLSFLAGRYTEVLQQFCERPVFSKLVAFMYSQYEAVFREGDLERAPLVRTCIKIIHLMCSRGKGANALEGMYVYKGLVVAVMGRLTRSGFPEWRSADGDDRGLGDVAGLAADILHCLIPSPDRAMDMLWKREKGGEG</sequence>
<proteinExistence type="predicted"/>
<reference evidence="3" key="1">
    <citation type="submission" date="2020-05" db="EMBL/GenBank/DDBJ databases">
        <title>Phylogenomic resolution of chytrid fungi.</title>
        <authorList>
            <person name="Stajich J.E."/>
            <person name="Amses K."/>
            <person name="Simmons R."/>
            <person name="Seto K."/>
            <person name="Myers J."/>
            <person name="Bonds A."/>
            <person name="Quandt C.A."/>
            <person name="Barry K."/>
            <person name="Liu P."/>
            <person name="Grigoriev I."/>
            <person name="Longcore J.E."/>
            <person name="James T.Y."/>
        </authorList>
    </citation>
    <scope>NUCLEOTIDE SEQUENCE</scope>
    <source>
        <strain evidence="3">JEL0318</strain>
    </source>
</reference>
<dbReference type="Proteomes" id="UP001212841">
    <property type="component" value="Unassembled WGS sequence"/>
</dbReference>
<feature type="compositionally biased region" description="Gly residues" evidence="2">
    <location>
        <begin position="72"/>
        <end position="85"/>
    </location>
</feature>
<comment type="caution">
    <text evidence="3">The sequence shown here is derived from an EMBL/GenBank/DDBJ whole genome shotgun (WGS) entry which is preliminary data.</text>
</comment>
<organism evidence="3 4">
    <name type="scientific">Rhizophlyctis rosea</name>
    <dbReference type="NCBI Taxonomy" id="64517"/>
    <lineage>
        <taxon>Eukaryota</taxon>
        <taxon>Fungi</taxon>
        <taxon>Fungi incertae sedis</taxon>
        <taxon>Chytridiomycota</taxon>
        <taxon>Chytridiomycota incertae sedis</taxon>
        <taxon>Chytridiomycetes</taxon>
        <taxon>Rhizophlyctidales</taxon>
        <taxon>Rhizophlyctidaceae</taxon>
        <taxon>Rhizophlyctis</taxon>
    </lineage>
</organism>
<accession>A0AAD5S1T6</accession>
<protein>
    <recommendedName>
        <fullName evidence="5">ATR-interacting protein</fullName>
    </recommendedName>
</protein>
<evidence type="ECO:0000313" key="4">
    <source>
        <dbReference type="Proteomes" id="UP001212841"/>
    </source>
</evidence>
<name>A0AAD5S1T6_9FUNG</name>
<feature type="region of interest" description="Disordered" evidence="2">
    <location>
        <begin position="65"/>
        <end position="89"/>
    </location>
</feature>
<evidence type="ECO:0000313" key="3">
    <source>
        <dbReference type="EMBL" id="KAJ3032903.1"/>
    </source>
</evidence>
<gene>
    <name evidence="3" type="ORF">HK097_005036</name>
</gene>
<dbReference type="AlphaFoldDB" id="A0AAD5S1T6"/>
<keyword evidence="1" id="KW-0175">Coiled coil</keyword>
<keyword evidence="4" id="KW-1185">Reference proteome</keyword>
<evidence type="ECO:0000256" key="1">
    <source>
        <dbReference type="SAM" id="Coils"/>
    </source>
</evidence>
<feature type="non-terminal residue" evidence="3">
    <location>
        <position position="1"/>
    </location>
</feature>
<evidence type="ECO:0008006" key="5">
    <source>
        <dbReference type="Google" id="ProtNLM"/>
    </source>
</evidence>
<dbReference type="EMBL" id="JADGJD010002378">
    <property type="protein sequence ID" value="KAJ3032903.1"/>
    <property type="molecule type" value="Genomic_DNA"/>
</dbReference>
<evidence type="ECO:0000256" key="2">
    <source>
        <dbReference type="SAM" id="MobiDB-lite"/>
    </source>
</evidence>
<feature type="region of interest" description="Disordered" evidence="2">
    <location>
        <begin position="1"/>
        <end position="22"/>
    </location>
</feature>
<feature type="coiled-coil region" evidence="1">
    <location>
        <begin position="92"/>
        <end position="155"/>
    </location>
</feature>